<dbReference type="GO" id="GO:0046921">
    <property type="term" value="F:alpha-(1-&gt;6)-fucosyltransferase activity"/>
    <property type="evidence" value="ECO:0007669"/>
    <property type="project" value="TreeGrafter"/>
</dbReference>
<dbReference type="AlphaFoldDB" id="A0AAD4MD11"/>
<feature type="compositionally biased region" description="Polar residues" evidence="1">
    <location>
        <begin position="25"/>
        <end position="43"/>
    </location>
</feature>
<evidence type="ECO:0000256" key="2">
    <source>
        <dbReference type="SAM" id="Phobius"/>
    </source>
</evidence>
<dbReference type="Proteomes" id="UP001203297">
    <property type="component" value="Unassembled WGS sequence"/>
</dbReference>
<keyword evidence="2" id="KW-0472">Membrane</keyword>
<evidence type="ECO:0000313" key="3">
    <source>
        <dbReference type="EMBL" id="KAI0307629.1"/>
    </source>
</evidence>
<dbReference type="EMBL" id="WTXG01000001">
    <property type="protein sequence ID" value="KAI0307629.1"/>
    <property type="molecule type" value="Genomic_DNA"/>
</dbReference>
<organism evidence="3 4">
    <name type="scientific">Multifurca ochricompacta</name>
    <dbReference type="NCBI Taxonomy" id="376703"/>
    <lineage>
        <taxon>Eukaryota</taxon>
        <taxon>Fungi</taxon>
        <taxon>Dikarya</taxon>
        <taxon>Basidiomycota</taxon>
        <taxon>Agaricomycotina</taxon>
        <taxon>Agaricomycetes</taxon>
        <taxon>Russulales</taxon>
        <taxon>Russulaceae</taxon>
        <taxon>Multifurca</taxon>
    </lineage>
</organism>
<keyword evidence="2" id="KW-0812">Transmembrane</keyword>
<feature type="transmembrane region" description="Helical" evidence="2">
    <location>
        <begin position="114"/>
        <end position="138"/>
    </location>
</feature>
<reference evidence="3" key="1">
    <citation type="journal article" date="2022" name="New Phytol.">
        <title>Evolutionary transition to the ectomycorrhizal habit in the genomes of a hyperdiverse lineage of mushroom-forming fungi.</title>
        <authorList>
            <person name="Looney B."/>
            <person name="Miyauchi S."/>
            <person name="Morin E."/>
            <person name="Drula E."/>
            <person name="Courty P.E."/>
            <person name="Kohler A."/>
            <person name="Kuo A."/>
            <person name="LaButti K."/>
            <person name="Pangilinan J."/>
            <person name="Lipzen A."/>
            <person name="Riley R."/>
            <person name="Andreopoulos W."/>
            <person name="He G."/>
            <person name="Johnson J."/>
            <person name="Nolan M."/>
            <person name="Tritt A."/>
            <person name="Barry K.W."/>
            <person name="Grigoriev I.V."/>
            <person name="Nagy L.G."/>
            <person name="Hibbett D."/>
            <person name="Henrissat B."/>
            <person name="Matheny P.B."/>
            <person name="Labbe J."/>
            <person name="Martin F.M."/>
        </authorList>
    </citation>
    <scope>NUCLEOTIDE SEQUENCE</scope>
    <source>
        <strain evidence="3">BPL690</strain>
    </source>
</reference>
<dbReference type="PANTHER" id="PTHR13132:SF29">
    <property type="entry name" value="ALPHA-(1,6)-FUCOSYLTRANSFERASE"/>
    <property type="match status" value="1"/>
</dbReference>
<sequence length="592" mass="65841">MPKSLHTHLKGCTIPKSLRMPPRLQNISSGSARVQPGQLTPRTPHSRAGRAEEAFSEFELEQFGDDDYREYALQQQAEPLLASSASANFPPSGYQARRDDGQTTRNPRKIIRWLIANLGLVFGSALAFALILLIVLSYRRPDALLSAVGAIQSLTPTSPETLKQDKTLSIPENIISYENYTHFPLDPIEYLTECHNLMGEIMGPMEFWSGQKDVVHHDEADPGKYPVAEGWPIRVCNKTITYMLDGHVGLLADLALMAQAAGLAREAGRTFLVDDTYWNRGKWTDHFQDVRMGQPGPEPGCRAPPPEELVACPRNARHWVINSRTAKYHFGHAFSEEFEDPYGRQLNRLRGIFNRARVSLTQTIRPNAAIAALIHSARIELASFLGLDSNGTLADQYLSIHARLGDGMGLSWKYHDKNVPIEEYAAAGNAAWTRLFRSAGNSALQSVYLASDDPNVFEDLLSRLEPGSRMFSLAKSANPELRNIASPAPYFQDKFSALPESYRVQLTKGMIVDFALFSGLWAWDDDLKPGAVICGLGSNVCKMAAVALDWDRAFGYGFGDDSAGDVNQEYARWIEVDEKGNISPPWMAFEMF</sequence>
<evidence type="ECO:0000256" key="1">
    <source>
        <dbReference type="SAM" id="MobiDB-lite"/>
    </source>
</evidence>
<gene>
    <name evidence="3" type="ORF">B0F90DRAFT_1829427</name>
</gene>
<keyword evidence="4" id="KW-1185">Reference proteome</keyword>
<evidence type="ECO:0000313" key="4">
    <source>
        <dbReference type="Proteomes" id="UP001203297"/>
    </source>
</evidence>
<dbReference type="GO" id="GO:0006487">
    <property type="term" value="P:protein N-linked glycosylation"/>
    <property type="evidence" value="ECO:0007669"/>
    <property type="project" value="TreeGrafter"/>
</dbReference>
<feature type="region of interest" description="Disordered" evidence="1">
    <location>
        <begin position="1"/>
        <end position="50"/>
    </location>
</feature>
<proteinExistence type="predicted"/>
<dbReference type="PANTHER" id="PTHR13132">
    <property type="entry name" value="ALPHA- 1,6 -FUCOSYLTRANSFERASE"/>
    <property type="match status" value="1"/>
</dbReference>
<accession>A0AAD4MD11</accession>
<name>A0AAD4MD11_9AGAM</name>
<comment type="caution">
    <text evidence="3">The sequence shown here is derived from an EMBL/GenBank/DDBJ whole genome shotgun (WGS) entry which is preliminary data.</text>
</comment>
<protein>
    <submittedName>
        <fullName evidence="3">Uncharacterized protein</fullName>
    </submittedName>
</protein>
<keyword evidence="2" id="KW-1133">Transmembrane helix</keyword>